<dbReference type="HOGENOM" id="CLU_2683626_0_0_5"/>
<dbReference type="EMBL" id="CP001349">
    <property type="protein sequence ID" value="ACL55134.1"/>
    <property type="molecule type" value="Genomic_DNA"/>
</dbReference>
<proteinExistence type="predicted"/>
<dbReference type="AlphaFoldDB" id="B8IU89"/>
<organism evidence="1 2">
    <name type="scientific">Methylobacterium nodulans (strain LMG 21967 / CNCM I-2342 / ORS 2060)</name>
    <dbReference type="NCBI Taxonomy" id="460265"/>
    <lineage>
        <taxon>Bacteria</taxon>
        <taxon>Pseudomonadati</taxon>
        <taxon>Pseudomonadota</taxon>
        <taxon>Alphaproteobacteria</taxon>
        <taxon>Hyphomicrobiales</taxon>
        <taxon>Methylobacteriaceae</taxon>
        <taxon>Methylobacterium</taxon>
    </lineage>
</organism>
<dbReference type="KEGG" id="mno:Mnod_0085"/>
<sequence length="74" mass="8160">MTSEIEKLHMKLRAAVLVHENLAGDCGRLARISESEGDTQAADIILSIARFHRVRALEVSSNIDALTALMTRSR</sequence>
<accession>B8IU89</accession>
<dbReference type="Proteomes" id="UP000008207">
    <property type="component" value="Chromosome"/>
</dbReference>
<protein>
    <submittedName>
        <fullName evidence="1">Uncharacterized protein</fullName>
    </submittedName>
</protein>
<reference evidence="1 2" key="1">
    <citation type="submission" date="2009-01" db="EMBL/GenBank/DDBJ databases">
        <title>Complete sequence of chromosome of Methylobacterium nodulans ORS 2060.</title>
        <authorList>
            <consortium name="US DOE Joint Genome Institute"/>
            <person name="Lucas S."/>
            <person name="Copeland A."/>
            <person name="Lapidus A."/>
            <person name="Glavina del Rio T."/>
            <person name="Dalin E."/>
            <person name="Tice H."/>
            <person name="Bruce D."/>
            <person name="Goodwin L."/>
            <person name="Pitluck S."/>
            <person name="Sims D."/>
            <person name="Brettin T."/>
            <person name="Detter J.C."/>
            <person name="Han C."/>
            <person name="Larimer F."/>
            <person name="Land M."/>
            <person name="Hauser L."/>
            <person name="Kyrpides N."/>
            <person name="Ivanova N."/>
            <person name="Marx C.J."/>
            <person name="Richardson P."/>
        </authorList>
    </citation>
    <scope>NUCLEOTIDE SEQUENCE [LARGE SCALE GENOMIC DNA]</scope>
    <source>
        <strain evidence="2">LMG 21967 / CNCM I-2342 / ORS 2060</strain>
    </source>
</reference>
<gene>
    <name evidence="1" type="ordered locus">Mnod_0085</name>
</gene>
<evidence type="ECO:0000313" key="1">
    <source>
        <dbReference type="EMBL" id="ACL55134.1"/>
    </source>
</evidence>
<keyword evidence="2" id="KW-1185">Reference proteome</keyword>
<evidence type="ECO:0000313" key="2">
    <source>
        <dbReference type="Proteomes" id="UP000008207"/>
    </source>
</evidence>
<name>B8IU89_METNO</name>
<dbReference type="RefSeq" id="WP_012634373.1">
    <property type="nucleotide sequence ID" value="NC_011894.1"/>
</dbReference>